<gene>
    <name evidence="3" type="ORF">GCM10010981_20020</name>
</gene>
<name>A0ABQ1FUB5_9GAMM</name>
<proteinExistence type="predicted"/>
<evidence type="ECO:0000313" key="3">
    <source>
        <dbReference type="EMBL" id="GGA30980.1"/>
    </source>
</evidence>
<organism evidence="3 4">
    <name type="scientific">Dyella nitratireducens</name>
    <dbReference type="NCBI Taxonomy" id="1849580"/>
    <lineage>
        <taxon>Bacteria</taxon>
        <taxon>Pseudomonadati</taxon>
        <taxon>Pseudomonadota</taxon>
        <taxon>Gammaproteobacteria</taxon>
        <taxon>Lysobacterales</taxon>
        <taxon>Rhodanobacteraceae</taxon>
        <taxon>Dyella</taxon>
    </lineage>
</organism>
<protein>
    <recommendedName>
        <fullName evidence="5">DUF4398 domain-containing protein</fullName>
    </recommendedName>
</protein>
<dbReference type="RefSeq" id="WP_188794051.1">
    <property type="nucleotide sequence ID" value="NZ_BMJA01000001.1"/>
</dbReference>
<evidence type="ECO:0008006" key="5">
    <source>
        <dbReference type="Google" id="ProtNLM"/>
    </source>
</evidence>
<keyword evidence="1" id="KW-0175">Coiled coil</keyword>
<comment type="caution">
    <text evidence="3">The sequence shown here is derived from an EMBL/GenBank/DDBJ whole genome shotgun (WGS) entry which is preliminary data.</text>
</comment>
<feature type="chain" id="PRO_5046931431" description="DUF4398 domain-containing protein" evidence="2">
    <location>
        <begin position="20"/>
        <end position="91"/>
    </location>
</feature>
<evidence type="ECO:0000256" key="1">
    <source>
        <dbReference type="SAM" id="Coils"/>
    </source>
</evidence>
<accession>A0ABQ1FUB5</accession>
<evidence type="ECO:0000256" key="2">
    <source>
        <dbReference type="SAM" id="SignalP"/>
    </source>
</evidence>
<reference evidence="4" key="1">
    <citation type="journal article" date="2019" name="Int. J. Syst. Evol. Microbiol.">
        <title>The Global Catalogue of Microorganisms (GCM) 10K type strain sequencing project: providing services to taxonomists for standard genome sequencing and annotation.</title>
        <authorList>
            <consortium name="The Broad Institute Genomics Platform"/>
            <consortium name="The Broad Institute Genome Sequencing Center for Infectious Disease"/>
            <person name="Wu L."/>
            <person name="Ma J."/>
        </authorList>
    </citation>
    <scope>NUCLEOTIDE SEQUENCE [LARGE SCALE GENOMIC DNA]</scope>
    <source>
        <strain evidence="4">CGMCC 1.15439</strain>
    </source>
</reference>
<sequence>MKRIALISMIAGLAVFATAAAQQPVRDVSARRHPNLAAAQRLVDQAYKRVVDAQQANEFDLGGHAARAKELLDQANNELKQAAEKSNEDHR</sequence>
<keyword evidence="4" id="KW-1185">Reference proteome</keyword>
<feature type="coiled-coil region" evidence="1">
    <location>
        <begin position="36"/>
        <end position="89"/>
    </location>
</feature>
<dbReference type="Proteomes" id="UP000620046">
    <property type="component" value="Unassembled WGS sequence"/>
</dbReference>
<feature type="signal peptide" evidence="2">
    <location>
        <begin position="1"/>
        <end position="19"/>
    </location>
</feature>
<keyword evidence="2" id="KW-0732">Signal</keyword>
<dbReference type="EMBL" id="BMJA01000001">
    <property type="protein sequence ID" value="GGA30980.1"/>
    <property type="molecule type" value="Genomic_DNA"/>
</dbReference>
<evidence type="ECO:0000313" key="4">
    <source>
        <dbReference type="Proteomes" id="UP000620046"/>
    </source>
</evidence>